<keyword evidence="3" id="KW-1185">Reference proteome</keyword>
<feature type="transmembrane region" description="Helical" evidence="1">
    <location>
        <begin position="167"/>
        <end position="186"/>
    </location>
</feature>
<comment type="caution">
    <text evidence="2">The sequence shown here is derived from an EMBL/GenBank/DDBJ whole genome shotgun (WGS) entry which is preliminary data.</text>
</comment>
<feature type="transmembrane region" description="Helical" evidence="1">
    <location>
        <begin position="57"/>
        <end position="79"/>
    </location>
</feature>
<organism evidence="2 3">
    <name type="scientific">Butyribacter intestini</name>
    <dbReference type="NCBI Taxonomy" id="1703332"/>
    <lineage>
        <taxon>Bacteria</taxon>
        <taxon>Bacillati</taxon>
        <taxon>Bacillota</taxon>
        <taxon>Clostridia</taxon>
        <taxon>Lachnospirales</taxon>
        <taxon>Lachnospiraceae</taxon>
        <taxon>Butyribacter</taxon>
    </lineage>
</organism>
<evidence type="ECO:0000313" key="2">
    <source>
        <dbReference type="EMBL" id="KQC85106.1"/>
    </source>
</evidence>
<reference evidence="2 3" key="1">
    <citation type="submission" date="2015-10" db="EMBL/GenBank/DDBJ databases">
        <title>Butyribacter intestini gen. nov., sp. nov., a butyric acid-producing bacterium of the family Lachnospiraceae isolated from the human faeces.</title>
        <authorList>
            <person name="Zou Y."/>
            <person name="Xue W."/>
            <person name="Luo G."/>
            <person name="Lv M."/>
        </authorList>
    </citation>
    <scope>NUCLEOTIDE SEQUENCE [LARGE SCALE GENOMIC DNA]</scope>
    <source>
        <strain evidence="2 3">TF01-11</strain>
    </source>
</reference>
<evidence type="ECO:0008006" key="4">
    <source>
        <dbReference type="Google" id="ProtNLM"/>
    </source>
</evidence>
<feature type="transmembrane region" description="Helical" evidence="1">
    <location>
        <begin position="100"/>
        <end position="121"/>
    </location>
</feature>
<protein>
    <recommendedName>
        <fullName evidence="4">ABC-2 family transporter protein</fullName>
    </recommendedName>
</protein>
<dbReference type="AlphaFoldDB" id="A0AAW3JTH6"/>
<proteinExistence type="predicted"/>
<feature type="transmembrane region" description="Helical" evidence="1">
    <location>
        <begin position="133"/>
        <end position="158"/>
    </location>
</feature>
<name>A0AAW3JTH6_9FIRM</name>
<feature type="transmembrane region" description="Helical" evidence="1">
    <location>
        <begin position="12"/>
        <end position="37"/>
    </location>
</feature>
<feature type="transmembrane region" description="Helical" evidence="1">
    <location>
        <begin position="211"/>
        <end position="230"/>
    </location>
</feature>
<keyword evidence="1" id="KW-0812">Transmembrane</keyword>
<dbReference type="Proteomes" id="UP000050833">
    <property type="component" value="Unassembled WGS sequence"/>
</dbReference>
<accession>A0AAW3JTH6</accession>
<dbReference type="RefSeq" id="WP_055944645.1">
    <property type="nucleotide sequence ID" value="NZ_JAQDCV010000005.1"/>
</dbReference>
<evidence type="ECO:0000256" key="1">
    <source>
        <dbReference type="SAM" id="Phobius"/>
    </source>
</evidence>
<dbReference type="EMBL" id="LLKB01000005">
    <property type="protein sequence ID" value="KQC85106.1"/>
    <property type="molecule type" value="Genomic_DNA"/>
</dbReference>
<gene>
    <name evidence="2" type="ORF">APZ18_10410</name>
</gene>
<keyword evidence="1" id="KW-1133">Transmembrane helix</keyword>
<sequence length="246" mass="29126">MMKFSVRNREVIKVFACVLFMFAILWCSINMRIIFGSVKVSPDNITSIMRDKYQNCIQILGIIVPIVYSLAFYKIFALGEKHIIIRYGKRRYEKIESKNIFIFSFIFAVEYILTDFIFMNLFSDISVLLKSAYYLFVLLKFIMLILYLNLIGATLYILRNILGFSNLYIIVGSLIYVLWTSLYYILLSDTCPSFYMNFATEWFDYHTFDSFSYIINLAKLFFASLILKYLGEIVFLRRDILENEEN</sequence>
<keyword evidence="1" id="KW-0472">Membrane</keyword>
<evidence type="ECO:0000313" key="3">
    <source>
        <dbReference type="Proteomes" id="UP000050833"/>
    </source>
</evidence>